<dbReference type="EMBL" id="FOMH01000020">
    <property type="protein sequence ID" value="SFE07946.1"/>
    <property type="molecule type" value="Genomic_DNA"/>
</dbReference>
<evidence type="ECO:0000256" key="4">
    <source>
        <dbReference type="ARBA" id="ARBA00023136"/>
    </source>
</evidence>
<dbReference type="Pfam" id="PF07980">
    <property type="entry name" value="SusD_RagB"/>
    <property type="match status" value="1"/>
</dbReference>
<organism evidence="8 9">
    <name type="scientific">Flavobacterium phragmitis</name>
    <dbReference type="NCBI Taxonomy" id="739143"/>
    <lineage>
        <taxon>Bacteria</taxon>
        <taxon>Pseudomonadati</taxon>
        <taxon>Bacteroidota</taxon>
        <taxon>Flavobacteriia</taxon>
        <taxon>Flavobacteriales</taxon>
        <taxon>Flavobacteriaceae</taxon>
        <taxon>Flavobacterium</taxon>
    </lineage>
</organism>
<evidence type="ECO:0000313" key="8">
    <source>
        <dbReference type="EMBL" id="SFE07946.1"/>
    </source>
</evidence>
<keyword evidence="5" id="KW-0998">Cell outer membrane</keyword>
<evidence type="ECO:0000256" key="1">
    <source>
        <dbReference type="ARBA" id="ARBA00004442"/>
    </source>
</evidence>
<evidence type="ECO:0000313" key="9">
    <source>
        <dbReference type="Proteomes" id="UP000199672"/>
    </source>
</evidence>
<keyword evidence="9" id="KW-1185">Reference proteome</keyword>
<evidence type="ECO:0000256" key="3">
    <source>
        <dbReference type="ARBA" id="ARBA00022729"/>
    </source>
</evidence>
<dbReference type="InterPro" id="IPR012944">
    <property type="entry name" value="SusD_RagB_dom"/>
</dbReference>
<keyword evidence="3" id="KW-0732">Signal</keyword>
<evidence type="ECO:0000259" key="7">
    <source>
        <dbReference type="Pfam" id="PF14322"/>
    </source>
</evidence>
<dbReference type="GO" id="GO:0009279">
    <property type="term" value="C:cell outer membrane"/>
    <property type="evidence" value="ECO:0007669"/>
    <property type="project" value="UniProtKB-SubCell"/>
</dbReference>
<dbReference type="OrthoDB" id="1097962at2"/>
<comment type="similarity">
    <text evidence="2">Belongs to the SusD family.</text>
</comment>
<dbReference type="STRING" id="739143.SAMN05216297_1208"/>
<gene>
    <name evidence="8" type="ORF">SAMN05216297_1208</name>
</gene>
<dbReference type="RefSeq" id="WP_091499074.1">
    <property type="nucleotide sequence ID" value="NZ_FOMH01000020.1"/>
</dbReference>
<dbReference type="Proteomes" id="UP000199672">
    <property type="component" value="Unassembled WGS sequence"/>
</dbReference>
<feature type="domain" description="RagB/SusD" evidence="6">
    <location>
        <begin position="307"/>
        <end position="436"/>
    </location>
</feature>
<name>A0A1I1XKU7_9FLAO</name>
<dbReference type="PROSITE" id="PS51257">
    <property type="entry name" value="PROKAR_LIPOPROTEIN"/>
    <property type="match status" value="1"/>
</dbReference>
<evidence type="ECO:0000256" key="5">
    <source>
        <dbReference type="ARBA" id="ARBA00023237"/>
    </source>
</evidence>
<dbReference type="Pfam" id="PF14322">
    <property type="entry name" value="SusD-like_3"/>
    <property type="match status" value="1"/>
</dbReference>
<protein>
    <submittedName>
        <fullName evidence="8">SusD family protein</fullName>
    </submittedName>
</protein>
<dbReference type="InterPro" id="IPR033985">
    <property type="entry name" value="SusD-like_N"/>
</dbReference>
<comment type="subcellular location">
    <subcellularLocation>
        <location evidence="1">Cell outer membrane</location>
    </subcellularLocation>
</comment>
<evidence type="ECO:0000259" key="6">
    <source>
        <dbReference type="Pfam" id="PF07980"/>
    </source>
</evidence>
<keyword evidence="4" id="KW-0472">Membrane</keyword>
<accession>A0A1I1XKU7</accession>
<sequence>MKVYKIFPQIIVLTLSLVLSSCTDWLDVEPKSQVRDSNLFSSESGFKEALAGVYTTLAYEPLYGREMTFGLMGVLGAEWDFQSISYDFDKTYDYKNSTTSLNRIDAIWNQMYNAIANDNKLLEEIDAKKGVFRDNNFDIIKGEALALRAWIHFDLLRVFGASYEENPNKLSIPYFTKASKEIAPQLSVDAVITNVINDLNQAAELLKNDPIVTGRQITIADDNGYLMNRQVHLNYYAVKGLLARVYLYKHDHTQAVSNAMEVINSAKFPWITQNSLVDANNADLTFSTEHLFALNIVRMNTIYQNSFTTTGGSNVFYMFPATRTEYYDSNSDDYRYLYWYRANNEGNYFLRKYEQLESTSWPTAYRNKMPILKLSEMYFIAAEALKDTDITRASAMINEVRIHRGLTTMNIDRAVFDTVLLQEFRKDVIGEGQLFFFHKRLNSSRIPRSPINDIIAIKGYKLPIPISELNNAPGRVDNQ</sequence>
<dbReference type="InterPro" id="IPR011990">
    <property type="entry name" value="TPR-like_helical_dom_sf"/>
</dbReference>
<dbReference type="SUPFAM" id="SSF48452">
    <property type="entry name" value="TPR-like"/>
    <property type="match status" value="1"/>
</dbReference>
<evidence type="ECO:0000256" key="2">
    <source>
        <dbReference type="ARBA" id="ARBA00006275"/>
    </source>
</evidence>
<feature type="domain" description="SusD-like N-terminal" evidence="7">
    <location>
        <begin position="24"/>
        <end position="210"/>
    </location>
</feature>
<proteinExistence type="inferred from homology"/>
<dbReference type="Gene3D" id="1.25.40.390">
    <property type="match status" value="1"/>
</dbReference>
<dbReference type="AlphaFoldDB" id="A0A1I1XKU7"/>
<reference evidence="9" key="1">
    <citation type="submission" date="2016-10" db="EMBL/GenBank/DDBJ databases">
        <authorList>
            <person name="Varghese N."/>
            <person name="Submissions S."/>
        </authorList>
    </citation>
    <scope>NUCLEOTIDE SEQUENCE [LARGE SCALE GENOMIC DNA]</scope>
    <source>
        <strain evidence="9">CGMCC 1.10370</strain>
    </source>
</reference>